<dbReference type="GO" id="GO:0016740">
    <property type="term" value="F:transferase activity"/>
    <property type="evidence" value="ECO:0007669"/>
    <property type="project" value="UniProtKB-KW"/>
</dbReference>
<dbReference type="Pfam" id="PF16861">
    <property type="entry name" value="Carbam_trans_C"/>
    <property type="match status" value="1"/>
</dbReference>
<reference evidence="4 5" key="1">
    <citation type="submission" date="2016-10" db="EMBL/GenBank/DDBJ databases">
        <authorList>
            <person name="de Groot N.N."/>
        </authorList>
    </citation>
    <scope>NUCLEOTIDE SEQUENCE [LARGE SCALE GENOMIC DNA]</scope>
    <source>
        <strain evidence="4 5">CGMCC 1.9156</strain>
    </source>
</reference>
<dbReference type="InterPro" id="IPR031730">
    <property type="entry name" value="Carbam_trans_C"/>
</dbReference>
<feature type="domain" description="Carbamoyltransferase C-terminal" evidence="3">
    <location>
        <begin position="376"/>
        <end position="544"/>
    </location>
</feature>
<protein>
    <submittedName>
        <fullName evidence="4">Carbamoyltransferase</fullName>
    </submittedName>
</protein>
<dbReference type="InterPro" id="IPR003696">
    <property type="entry name" value="Carbtransf_dom"/>
</dbReference>
<keyword evidence="5" id="KW-1185">Reference proteome</keyword>
<dbReference type="PANTHER" id="PTHR34847">
    <property type="entry name" value="NODULATION PROTEIN U"/>
    <property type="match status" value="1"/>
</dbReference>
<dbReference type="RefSeq" id="WP_093918732.1">
    <property type="nucleotide sequence ID" value="NZ_FONW01000002.1"/>
</dbReference>
<dbReference type="CDD" id="cd24033">
    <property type="entry name" value="ASKHA_NBD_NodU_CmcH-like_N"/>
    <property type="match status" value="1"/>
</dbReference>
<evidence type="ECO:0000256" key="1">
    <source>
        <dbReference type="ARBA" id="ARBA00006129"/>
    </source>
</evidence>
<dbReference type="InterPro" id="IPR038152">
    <property type="entry name" value="Carbam_trans_C_sf"/>
</dbReference>
<dbReference type="EMBL" id="FONW01000002">
    <property type="protein sequence ID" value="SFE90298.1"/>
    <property type="molecule type" value="Genomic_DNA"/>
</dbReference>
<dbReference type="Pfam" id="PF02543">
    <property type="entry name" value="Carbam_trans_N"/>
    <property type="match status" value="1"/>
</dbReference>
<dbReference type="Gene3D" id="3.30.420.40">
    <property type="match status" value="1"/>
</dbReference>
<dbReference type="Gene3D" id="3.90.870.20">
    <property type="entry name" value="Carbamoyltransferase, C-terminal domain"/>
    <property type="match status" value="1"/>
</dbReference>
<evidence type="ECO:0000313" key="4">
    <source>
        <dbReference type="EMBL" id="SFE90298.1"/>
    </source>
</evidence>
<dbReference type="STRING" id="655355.SAMN05216283_10242"/>
<proteinExistence type="inferred from homology"/>
<accession>A0A1I2ECV5</accession>
<dbReference type="PANTHER" id="PTHR34847:SF1">
    <property type="entry name" value="NODULATION PROTEIN U"/>
    <property type="match status" value="1"/>
</dbReference>
<comment type="similarity">
    <text evidence="1">Belongs to the NodU/CmcH family.</text>
</comment>
<organism evidence="4 5">
    <name type="scientific">Sunxiuqinia elliptica</name>
    <dbReference type="NCBI Taxonomy" id="655355"/>
    <lineage>
        <taxon>Bacteria</taxon>
        <taxon>Pseudomonadati</taxon>
        <taxon>Bacteroidota</taxon>
        <taxon>Bacteroidia</taxon>
        <taxon>Marinilabiliales</taxon>
        <taxon>Prolixibacteraceae</taxon>
        <taxon>Sunxiuqinia</taxon>
    </lineage>
</organism>
<feature type="domain" description="Carbamoyltransferase" evidence="2">
    <location>
        <begin position="126"/>
        <end position="337"/>
    </location>
</feature>
<evidence type="ECO:0000259" key="2">
    <source>
        <dbReference type="Pfam" id="PF02543"/>
    </source>
</evidence>
<dbReference type="Proteomes" id="UP000198964">
    <property type="component" value="Unassembled WGS sequence"/>
</dbReference>
<gene>
    <name evidence="4" type="ORF">SAMN05216283_10242</name>
</gene>
<name>A0A1I2ECV5_9BACT</name>
<keyword evidence="4" id="KW-0808">Transferase</keyword>
<sequence>MNPNKPTLAIYGIQDRDSYKYPFYVHDHNLAIMQHGKVVEFLQLERVSRRKRDNSLHEQLYALLKEKRLLGNDYDLVFVDNVVGRTFLSSQGNVRFEAPLPQLLASDLEPGNGWWFGKQASAWALNHELAHICSCLPFFGPFKPNSLLVHFDGGASKSNFSAWLYRGDKIQKLTAHWDYQYLTSLFNANALVFGMIGAKLYDQNSVPGKMMGLAGHGTYRKELNEWLKKHDYFQHIWNKKSSFFQQAKADFNVDLKSFDQKNSFLQDVIATLHELFVRETLEIFKRLQQQYNSKVLYYSGGCALNIVTNTRLVESSIFEEVYIPPCCEDSGLALGAAAYAEWRKHGTVEKHSPYLNNWNLPTETLQYTPEDLELAAQSLLKGQVIGVCNGFGEAGPRALGNRSLLCLADKPKLAQQVSMQHKKREWYRPVAPVMLEKNARYFTEKDQIHPLSEYMLLDFDIIPDKRNELAGAVHIDGTARIQTIFKREQNAYLFDLLSLLSDKYHVRALINTSFNGKGEPIVHTSEDALNSAQQMGIDGLVLNGKFQQL</sequence>
<evidence type="ECO:0000313" key="5">
    <source>
        <dbReference type="Proteomes" id="UP000198964"/>
    </source>
</evidence>
<dbReference type="InterPro" id="IPR051338">
    <property type="entry name" value="NodU/CmcH_Carbamoyltrnsfr"/>
</dbReference>
<evidence type="ECO:0000259" key="3">
    <source>
        <dbReference type="Pfam" id="PF16861"/>
    </source>
</evidence>
<dbReference type="AlphaFoldDB" id="A0A1I2ECV5"/>